<feature type="compositionally biased region" description="Polar residues" evidence="1">
    <location>
        <begin position="59"/>
        <end position="68"/>
    </location>
</feature>
<gene>
    <name evidence="2" type="ORF">FHS82_000985</name>
</gene>
<evidence type="ECO:0000313" key="3">
    <source>
        <dbReference type="Proteomes" id="UP001429580"/>
    </source>
</evidence>
<comment type="caution">
    <text evidence="2">The sequence shown here is derived from an EMBL/GenBank/DDBJ whole genome shotgun (WGS) entry which is preliminary data.</text>
</comment>
<proteinExistence type="predicted"/>
<name>A0ABX0UZ69_9HYPH</name>
<reference evidence="2 3" key="1">
    <citation type="submission" date="2020-03" db="EMBL/GenBank/DDBJ databases">
        <title>Genomic Encyclopedia of Type Strains, Phase IV (KMG-IV): sequencing the most valuable type-strain genomes for metagenomic binning, comparative biology and taxonomic classification.</title>
        <authorList>
            <person name="Goeker M."/>
        </authorList>
    </citation>
    <scope>NUCLEOTIDE SEQUENCE [LARGE SCALE GENOMIC DNA]</scope>
    <source>
        <strain evidence="2 3">DSM 103870</strain>
    </source>
</reference>
<feature type="region of interest" description="Disordered" evidence="1">
    <location>
        <begin position="51"/>
        <end position="75"/>
    </location>
</feature>
<accession>A0ABX0UZ69</accession>
<protein>
    <submittedName>
        <fullName evidence="2">Uncharacterized protein</fullName>
    </submittedName>
</protein>
<dbReference type="EMBL" id="JAASQI010000002">
    <property type="protein sequence ID" value="NIJ57159.1"/>
    <property type="molecule type" value="Genomic_DNA"/>
</dbReference>
<evidence type="ECO:0000256" key="1">
    <source>
        <dbReference type="SAM" id="MobiDB-lite"/>
    </source>
</evidence>
<sequence>MPNEAITIMAKALAEDMGLAYPKYLAERHATAAIAALRAAGYWVERWRPIEGAPKDGKSATTGASAPSSMPRWAKIGTYRGNGVYDAPPPPVQSEGGGG</sequence>
<evidence type="ECO:0000313" key="2">
    <source>
        <dbReference type="EMBL" id="NIJ57159.1"/>
    </source>
</evidence>
<keyword evidence="3" id="KW-1185">Reference proteome</keyword>
<organism evidence="2 3">
    <name type="scientific">Pseudochelatococcus lubricantis</name>
    <dbReference type="NCBI Taxonomy" id="1538102"/>
    <lineage>
        <taxon>Bacteria</taxon>
        <taxon>Pseudomonadati</taxon>
        <taxon>Pseudomonadota</taxon>
        <taxon>Alphaproteobacteria</taxon>
        <taxon>Hyphomicrobiales</taxon>
        <taxon>Chelatococcaceae</taxon>
        <taxon>Pseudochelatococcus</taxon>
    </lineage>
</organism>
<dbReference type="Proteomes" id="UP001429580">
    <property type="component" value="Unassembled WGS sequence"/>
</dbReference>